<protein>
    <recommendedName>
        <fullName evidence="5">Secreted protein</fullName>
    </recommendedName>
</protein>
<feature type="signal peptide" evidence="2">
    <location>
        <begin position="1"/>
        <end position="26"/>
    </location>
</feature>
<keyword evidence="2" id="KW-0732">Signal</keyword>
<evidence type="ECO:0008006" key="5">
    <source>
        <dbReference type="Google" id="ProtNLM"/>
    </source>
</evidence>
<feature type="region of interest" description="Disordered" evidence="1">
    <location>
        <begin position="54"/>
        <end position="85"/>
    </location>
</feature>
<dbReference type="AlphaFoldDB" id="A0A8J3TQE9"/>
<evidence type="ECO:0000313" key="4">
    <source>
        <dbReference type="Proteomes" id="UP000650628"/>
    </source>
</evidence>
<organism evidence="3 4">
    <name type="scientific">Planotetraspora mira</name>
    <dbReference type="NCBI Taxonomy" id="58121"/>
    <lineage>
        <taxon>Bacteria</taxon>
        <taxon>Bacillati</taxon>
        <taxon>Actinomycetota</taxon>
        <taxon>Actinomycetes</taxon>
        <taxon>Streptosporangiales</taxon>
        <taxon>Streptosporangiaceae</taxon>
        <taxon>Planotetraspora</taxon>
    </lineage>
</organism>
<evidence type="ECO:0000256" key="2">
    <source>
        <dbReference type="SAM" id="SignalP"/>
    </source>
</evidence>
<accession>A0A8J3TQE9</accession>
<feature type="compositionally biased region" description="Polar residues" evidence="1">
    <location>
        <begin position="54"/>
        <end position="64"/>
    </location>
</feature>
<feature type="chain" id="PRO_5035281389" description="Secreted protein" evidence="2">
    <location>
        <begin position="27"/>
        <end position="108"/>
    </location>
</feature>
<keyword evidence="4" id="KW-1185">Reference proteome</keyword>
<dbReference type="Proteomes" id="UP000650628">
    <property type="component" value="Unassembled WGS sequence"/>
</dbReference>
<name>A0A8J3TQE9_9ACTN</name>
<feature type="compositionally biased region" description="Low complexity" evidence="1">
    <location>
        <begin position="65"/>
        <end position="79"/>
    </location>
</feature>
<proteinExistence type="predicted"/>
<comment type="caution">
    <text evidence="3">The sequence shown here is derived from an EMBL/GenBank/DDBJ whole genome shotgun (WGS) entry which is preliminary data.</text>
</comment>
<dbReference type="RefSeq" id="WP_203952722.1">
    <property type="nucleotide sequence ID" value="NZ_BOOO01000010.1"/>
</dbReference>
<evidence type="ECO:0000313" key="3">
    <source>
        <dbReference type="EMBL" id="GII28679.1"/>
    </source>
</evidence>
<dbReference type="EMBL" id="BOOO01000010">
    <property type="protein sequence ID" value="GII28679.1"/>
    <property type="molecule type" value="Genomic_DNA"/>
</dbReference>
<evidence type="ECO:0000256" key="1">
    <source>
        <dbReference type="SAM" id="MobiDB-lite"/>
    </source>
</evidence>
<sequence>MVVTAQLLALTTAAFALSGITAIAQASASRGASESPWAPIIGEGHGPVWNRNQGRHNQNAPAINSPTTVTGVQQVSSVSENTNTQSGLCKRGARVCKIHQKLNFFRGW</sequence>
<gene>
    <name evidence="3" type="ORF">Pmi06nite_21210</name>
</gene>
<reference evidence="3 4" key="1">
    <citation type="submission" date="2021-01" db="EMBL/GenBank/DDBJ databases">
        <title>Whole genome shotgun sequence of Planotetraspora mira NBRC 15435.</title>
        <authorList>
            <person name="Komaki H."/>
            <person name="Tamura T."/>
        </authorList>
    </citation>
    <scope>NUCLEOTIDE SEQUENCE [LARGE SCALE GENOMIC DNA]</scope>
    <source>
        <strain evidence="3 4">NBRC 15435</strain>
    </source>
</reference>